<evidence type="ECO:0000313" key="4">
    <source>
        <dbReference type="EMBL" id="KAL1130994.1"/>
    </source>
</evidence>
<dbReference type="InterPro" id="IPR052575">
    <property type="entry name" value="SSU_processome_comp_20"/>
</dbReference>
<evidence type="ECO:0008006" key="6">
    <source>
        <dbReference type="Google" id="ProtNLM"/>
    </source>
</evidence>
<dbReference type="Pfam" id="PF07539">
    <property type="entry name" value="UTP20_N"/>
    <property type="match status" value="1"/>
</dbReference>
<protein>
    <recommendedName>
        <fullName evidence="6">Small subunit processome component 20 homolog</fullName>
    </recommendedName>
</protein>
<dbReference type="EMBL" id="JBFDAA010000007">
    <property type="protein sequence ID" value="KAL1130994.1"/>
    <property type="molecule type" value="Genomic_DNA"/>
</dbReference>
<feature type="domain" description="U3 small nucleolar RNA-associated protein 20 C-terminal" evidence="3">
    <location>
        <begin position="1920"/>
        <end position="2267"/>
    </location>
</feature>
<evidence type="ECO:0000256" key="1">
    <source>
        <dbReference type="SAM" id="MobiDB-lite"/>
    </source>
</evidence>
<feature type="domain" description="U3 small nucleolar RNA-associated protein 20 N-terminal" evidence="2">
    <location>
        <begin position="883"/>
        <end position="1332"/>
    </location>
</feature>
<evidence type="ECO:0000313" key="5">
    <source>
        <dbReference type="Proteomes" id="UP001558652"/>
    </source>
</evidence>
<accession>A0ABD0Z6J7</accession>
<dbReference type="Gene3D" id="1.25.10.10">
    <property type="entry name" value="Leucine-rich Repeat Variant"/>
    <property type="match status" value="2"/>
</dbReference>
<keyword evidence="5" id="KW-1185">Reference proteome</keyword>
<dbReference type="InterPro" id="IPR011989">
    <property type="entry name" value="ARM-like"/>
</dbReference>
<feature type="region of interest" description="Disordered" evidence="1">
    <location>
        <begin position="1956"/>
        <end position="1980"/>
    </location>
</feature>
<evidence type="ECO:0000259" key="3">
    <source>
        <dbReference type="Pfam" id="PF23099"/>
    </source>
</evidence>
<gene>
    <name evidence="4" type="ORF">AAG570_012235</name>
</gene>
<dbReference type="Proteomes" id="UP001558652">
    <property type="component" value="Unassembled WGS sequence"/>
</dbReference>
<organism evidence="4 5">
    <name type="scientific">Ranatra chinensis</name>
    <dbReference type="NCBI Taxonomy" id="642074"/>
    <lineage>
        <taxon>Eukaryota</taxon>
        <taxon>Metazoa</taxon>
        <taxon>Ecdysozoa</taxon>
        <taxon>Arthropoda</taxon>
        <taxon>Hexapoda</taxon>
        <taxon>Insecta</taxon>
        <taxon>Pterygota</taxon>
        <taxon>Neoptera</taxon>
        <taxon>Paraneoptera</taxon>
        <taxon>Hemiptera</taxon>
        <taxon>Heteroptera</taxon>
        <taxon>Panheteroptera</taxon>
        <taxon>Nepomorpha</taxon>
        <taxon>Nepidae</taxon>
        <taxon>Ranatrinae</taxon>
        <taxon>Ranatra</taxon>
    </lineage>
</organism>
<dbReference type="PANTHER" id="PTHR17695:SF11">
    <property type="entry name" value="SMALL SUBUNIT PROCESSOME COMPONENT 20 HOMOLOG"/>
    <property type="match status" value="1"/>
</dbReference>
<dbReference type="PANTHER" id="PTHR17695">
    <property type="entry name" value="SMALL SUBUNIT PROCESSOME COMPONENT 20 HOMOLOG"/>
    <property type="match status" value="1"/>
</dbReference>
<proteinExistence type="predicted"/>
<dbReference type="InterPro" id="IPR011430">
    <property type="entry name" value="UTP20_N"/>
</dbReference>
<dbReference type="SUPFAM" id="SSF48371">
    <property type="entry name" value="ARM repeat"/>
    <property type="match status" value="2"/>
</dbReference>
<comment type="caution">
    <text evidence="4">The sequence shown here is derived from an EMBL/GenBank/DDBJ whole genome shotgun (WGS) entry which is preliminary data.</text>
</comment>
<reference evidence="4 5" key="1">
    <citation type="submission" date="2024-07" db="EMBL/GenBank/DDBJ databases">
        <title>Chromosome-level genome assembly of the water stick insect Ranatra chinensis (Heteroptera: Nepidae).</title>
        <authorList>
            <person name="Liu X."/>
        </authorList>
    </citation>
    <scope>NUCLEOTIDE SEQUENCE [LARGE SCALE GENOMIC DNA]</scope>
    <source>
        <strain evidence="4">Cailab_2021Rc</strain>
        <tissue evidence="4">Muscle</tissue>
    </source>
</reference>
<dbReference type="Pfam" id="PF23099">
    <property type="entry name" value="UTP20_C"/>
    <property type="match status" value="1"/>
</dbReference>
<dbReference type="InterPro" id="IPR057525">
    <property type="entry name" value="UTP20_C"/>
</dbReference>
<evidence type="ECO:0000259" key="2">
    <source>
        <dbReference type="Pfam" id="PF07539"/>
    </source>
</evidence>
<sequence>MKNKPLRHKEYNTFRFQPFSERISNINVDVFHRVKHAFEEETEEDTYLYQALEKWALLNCSEPFEELQREITSDVKILPQVLALKDHLVKVLLNHLAAKNPLSLQAALELTVALVKDLRNEFYPHYEAFLSQLISLLDTKNTEQLEWTFECLAYLFKFLWRQLVKNLPTVFEALLPLFSTTKPFYINNFAAESFSFVARKVKDQSKFIKLILKSLKKFPDGVNGCGRLLYEIVRGVPGQFHSCAEGTFNALLNSLGDCSLEHSLLYDVLANASFLRQYHTTWKSNKSDMSASNVLEMISFIHKAVEYKYCELVIEPNSLVNVCLALIEPEGQVNSEVVSLAVKVLSLLLLSPTLHLTQELASYIINSALSYLKEDMLILFISAILNYVSFEGLVLPCLLEFCMSQPPVNMLPLLTELIICKVPAAQTAHDLIQWSPYSLDLRTFKKNDPATFSQALVEMLSTNSIEDCINNHDRTMCILIVLPHLLPINKDLAFEKIKNIILLVCKEIKVEGSQLVSETSCNESEVDSTKTAVCIDLLCRAIESAIYLKPDSLANLIEPGMVISSLLSYITVPKYIGALRALNFYISSDEFNSVSPYIDSINDALMANLLSPYHKVRLLTTHILYEFEKVNIKANKRMLEVLENCWRAESIQASLDEYREKIKYMQKLVCNETFSSAIAKNEIDPHIPLRYLLGVLFVNFKLIWEPVIELISSYAHNLNHTQFWAIFGPQLIAVSHHIRNHVVEVKLTNHSEYDFLNKLLQNLNELDDKPDHVNYRILLWNCMEKFPEVCELKNRDISNEFLKFMEIEYFKRNADQARSWDIKLKDAKNDGGEGIDELDEDGNSDEEEEVIKKSLTAATEPSFRFRLVNKTLLAQLKVSYISDDAVEMIGNILDNLDLENIVPPKRLLSSVNLLNIFLTYCGGLLNSDLLALLLRILLVQASYVAGILSLREEVHPGYIRTMRNIRTVCFDAVIKFFEKFVSYPWKANEIDAIFKVFVWPWLDKLPLEGVHSPTPLLKLCILWSKDPLYFPLLGKCNEDTGAYILPKIMELWLNPKIHGSVYNTIMDIVERLLTLHRVPEEGESLTELPVNHMTAIDEEIIKDIKVTEELNFGSKLLIPFIPQILERLKQKLLTGSKQGLVKRDLEVMSRITELVSNSESSELMLNLLLPILHKKGNGSEYVVTPLLTTVFNLMRNISMPERYIKNLAPLFCKVNGVGNRKLLSEIVAELSKNGGSDSGLDINLLEDLNALDTKWVDQPDFNRRLDAFKKLEILLADHKVSEKDLSLKDNASYCLKKLCPALCLEYRNNSLEKNYLVNEVILCLLKDGIKDKRNEFIRNESIALLGCMARECGELHPVLRDLSLLGNNTDLEVDFFENLQHLQLHRKVRAMLKFCELAKTLDKPPNTRTLTQFILPLVSYFLCSEKYTNKNTIIDASIQVLGTVCRLLPWHQYSTILSYYLGKLRSSFEYQKQLVRITVEILNSFHFDISQASLKKDESITVEDSSDVASNGCMDVHSGEKEDTSGTEVKHLLDVSEDATENSAEIELEEKLNAQDNEGTVEEIQTSSLKAIEKTTVLTRAGAQMSKTLSHKNITKTSNCLQQVVLGLMDNKYIPVESLLEFAFGTSTESIPVLVSRLDEKPADPKIQELESRKQADTFLIPEEPKRQKAIESKTCVRTNAHILVEFGLRLIYFVLKREKLKNMDYKLYLDPLVQLFSNCLKSQHVKVSTLSIQCLCWIMKIDDLPSLRENIKDITGALFSILHKYGAAGLSKGDNFDLVMATFKAVAVLVRDVKYYIIEKKHMRALLLYCEQDLDDNSRRATAFSLLKAIVGRKIKTPELHEIILKVAKLSITSNTDAVRLQARQVVHSYLMEYPLGKKLDDYLAFYFSQLNYDLQPGRESAFEMISTIVNTFPIVALRRLAAQIVGIFVTCEKEKFEARLPVVLPLVVKQISDGSRDNQPGKFVRINSEPENDDMSSDDRLQDHHLYQILQMLIKVCSLCPKVLTDKKYTDDLEIIADNAHSLLAHPHEWVRFSSIQLLGLIVSKVPVADILAVANCESDETAGYLLNNTRYRLRTLVLDLSSQLFPGEFANEKFLMQCMKLLVCLADILKDVKDVENDDGLSLPWMVRRIRKQINIEITQAPTSTIVRTMCFNWIAAVALKFDKDELTSIVYHLMSPLVREINSVDESSSNLRQVAKEAANYIKKKIGSEEYNTLVLNLTTKLDIKRSERRNQRAQLVVTDPEKAAKRKISKHLKKRESKKRKVELMKTHKFKRKKSKDVEFDI</sequence>
<dbReference type="InterPro" id="IPR016024">
    <property type="entry name" value="ARM-type_fold"/>
</dbReference>
<name>A0ABD0Z6J7_9HEMI</name>